<keyword evidence="1" id="KW-1133">Transmembrane helix</keyword>
<feature type="transmembrane region" description="Helical" evidence="1">
    <location>
        <begin position="16"/>
        <end position="35"/>
    </location>
</feature>
<accession>A0A3N2Q9S1</accession>
<dbReference type="EMBL" id="ML119051">
    <property type="protein sequence ID" value="ROT43486.1"/>
    <property type="molecule type" value="Genomic_DNA"/>
</dbReference>
<evidence type="ECO:0000313" key="2">
    <source>
        <dbReference type="EMBL" id="ROT43486.1"/>
    </source>
</evidence>
<protein>
    <submittedName>
        <fullName evidence="2">Uncharacterized protein</fullName>
    </submittedName>
</protein>
<feature type="non-terminal residue" evidence="2">
    <location>
        <position position="53"/>
    </location>
</feature>
<evidence type="ECO:0000256" key="1">
    <source>
        <dbReference type="SAM" id="Phobius"/>
    </source>
</evidence>
<name>A0A3N2Q9S1_SODAK</name>
<sequence length="53" mass="5910">MCRHVVANEASLRVEYVDVIGIFVAAPAYLVFARISKQSVRSHLDVALHNTQN</sequence>
<dbReference type="GeneID" id="39578974"/>
<evidence type="ECO:0000313" key="3">
    <source>
        <dbReference type="Proteomes" id="UP000272025"/>
    </source>
</evidence>
<keyword evidence="3" id="KW-1185">Reference proteome</keyword>
<organism evidence="2 3">
    <name type="scientific">Sodiomyces alkalinus (strain CBS 110278 / VKM F-3762 / F11)</name>
    <name type="common">Alkaliphilic filamentous fungus</name>
    <dbReference type="NCBI Taxonomy" id="1314773"/>
    <lineage>
        <taxon>Eukaryota</taxon>
        <taxon>Fungi</taxon>
        <taxon>Dikarya</taxon>
        <taxon>Ascomycota</taxon>
        <taxon>Pezizomycotina</taxon>
        <taxon>Sordariomycetes</taxon>
        <taxon>Hypocreomycetidae</taxon>
        <taxon>Glomerellales</taxon>
        <taxon>Plectosphaerellaceae</taxon>
        <taxon>Sodiomyces</taxon>
    </lineage>
</organism>
<dbReference type="RefSeq" id="XP_028471292.1">
    <property type="nucleotide sequence ID" value="XM_028610496.1"/>
</dbReference>
<gene>
    <name evidence="2" type="ORF">SODALDRAFT_327681</name>
</gene>
<dbReference type="AlphaFoldDB" id="A0A3N2Q9S1"/>
<proteinExistence type="predicted"/>
<dbReference type="Proteomes" id="UP000272025">
    <property type="component" value="Unassembled WGS sequence"/>
</dbReference>
<keyword evidence="1" id="KW-0472">Membrane</keyword>
<keyword evidence="1" id="KW-0812">Transmembrane</keyword>
<reference evidence="2 3" key="1">
    <citation type="journal article" date="2018" name="Mol. Ecol.">
        <title>The obligate alkalophilic soda-lake fungus Sodiomyces alkalinus has shifted to a protein diet.</title>
        <authorList>
            <person name="Grum-Grzhimaylo A.A."/>
            <person name="Falkoski D.L."/>
            <person name="van den Heuvel J."/>
            <person name="Valero-Jimenez C.A."/>
            <person name="Min B."/>
            <person name="Choi I.G."/>
            <person name="Lipzen A."/>
            <person name="Daum C.G."/>
            <person name="Aanen D.K."/>
            <person name="Tsang A."/>
            <person name="Henrissat B."/>
            <person name="Bilanenko E.N."/>
            <person name="de Vries R.P."/>
            <person name="van Kan J.A.L."/>
            <person name="Grigoriev I.V."/>
            <person name="Debets A.J.M."/>
        </authorList>
    </citation>
    <scope>NUCLEOTIDE SEQUENCE [LARGE SCALE GENOMIC DNA]</scope>
    <source>
        <strain evidence="2 3">F11</strain>
    </source>
</reference>